<sequence>MIVNKSATLPDVASPCINICKMNERSGLCEGCWRTLDEIIVWGKSDNANKRAILQQIELRKHAQFDGDLH</sequence>
<dbReference type="RefSeq" id="WP_133327750.1">
    <property type="nucleotide sequence ID" value="NZ_SMYL01000003.1"/>
</dbReference>
<evidence type="ECO:0000313" key="1">
    <source>
        <dbReference type="EMBL" id="TDK66654.1"/>
    </source>
</evidence>
<evidence type="ECO:0000313" key="2">
    <source>
        <dbReference type="Proteomes" id="UP000294829"/>
    </source>
</evidence>
<dbReference type="Pfam" id="PF06945">
    <property type="entry name" value="DUF1289"/>
    <property type="match status" value="1"/>
</dbReference>
<dbReference type="OrthoDB" id="8911262at2"/>
<keyword evidence="2" id="KW-1185">Reference proteome</keyword>
<gene>
    <name evidence="1" type="ORF">E2I14_09380</name>
</gene>
<name>A0A4R5W2Y6_9BURK</name>
<dbReference type="InterPro" id="IPR010710">
    <property type="entry name" value="DUF1289"/>
</dbReference>
<organism evidence="1 2">
    <name type="scientific">Sapientia aquatica</name>
    <dbReference type="NCBI Taxonomy" id="1549640"/>
    <lineage>
        <taxon>Bacteria</taxon>
        <taxon>Pseudomonadati</taxon>
        <taxon>Pseudomonadota</taxon>
        <taxon>Betaproteobacteria</taxon>
        <taxon>Burkholderiales</taxon>
        <taxon>Oxalobacteraceae</taxon>
        <taxon>Sapientia</taxon>
    </lineage>
</organism>
<dbReference type="Proteomes" id="UP000294829">
    <property type="component" value="Unassembled WGS sequence"/>
</dbReference>
<dbReference type="PANTHER" id="PTHR35175:SF2">
    <property type="entry name" value="DUF1289 DOMAIN-CONTAINING PROTEIN"/>
    <property type="match status" value="1"/>
</dbReference>
<proteinExistence type="predicted"/>
<comment type="caution">
    <text evidence="1">The sequence shown here is derived from an EMBL/GenBank/DDBJ whole genome shotgun (WGS) entry which is preliminary data.</text>
</comment>
<dbReference type="AlphaFoldDB" id="A0A4R5W2Y6"/>
<accession>A0A4R5W2Y6</accession>
<protein>
    <submittedName>
        <fullName evidence="1">DUF1289 domain-containing protein</fullName>
    </submittedName>
</protein>
<dbReference type="PANTHER" id="PTHR35175">
    <property type="entry name" value="DUF1289 DOMAIN-CONTAINING PROTEIN"/>
    <property type="match status" value="1"/>
</dbReference>
<dbReference type="EMBL" id="SMYL01000003">
    <property type="protein sequence ID" value="TDK66654.1"/>
    <property type="molecule type" value="Genomic_DNA"/>
</dbReference>
<reference evidence="1 2" key="1">
    <citation type="submission" date="2019-03" db="EMBL/GenBank/DDBJ databases">
        <title>Sapientia aquatica gen. nov., sp. nov., isolated from a crater lake.</title>
        <authorList>
            <person name="Felfoldi T."/>
            <person name="Szabo A."/>
            <person name="Toth E."/>
            <person name="Schumann P."/>
            <person name="Keki Z."/>
            <person name="Marialigeti K."/>
            <person name="Mathe I."/>
        </authorList>
    </citation>
    <scope>NUCLEOTIDE SEQUENCE [LARGE SCALE GENOMIC DNA]</scope>
    <source>
        <strain evidence="1 2">SA-152</strain>
    </source>
</reference>